<accession>A0ABV2Q8H3</accession>
<gene>
    <name evidence="1" type="ORF">ABIE13_002457</name>
</gene>
<dbReference type="EMBL" id="JBEPSH010000004">
    <property type="protein sequence ID" value="MET4577346.1"/>
    <property type="molecule type" value="Genomic_DNA"/>
</dbReference>
<name>A0ABV2Q8H3_9BURK</name>
<proteinExistence type="predicted"/>
<dbReference type="InterPro" id="IPR014910">
    <property type="entry name" value="YdhR"/>
</dbReference>
<comment type="caution">
    <text evidence="1">The sequence shown here is derived from an EMBL/GenBank/DDBJ whole genome shotgun (WGS) entry which is preliminary data.</text>
</comment>
<dbReference type="PANTHER" id="PTHR39169">
    <property type="match status" value="1"/>
</dbReference>
<dbReference type="Gene3D" id="3.30.70.100">
    <property type="match status" value="1"/>
</dbReference>
<protein>
    <recommendedName>
        <fullName evidence="3">Monooxygenase</fullName>
    </recommendedName>
</protein>
<sequence>MTTNAPLTLLQFDFPFAGPWGQEFTEAMQGLASDIASEDGLLWKIWTENAAAGRAGGIYLFSNSADAARYHAKHAARLQTFGIKDIVAHSFDVNAPLTQLTRGPLQ</sequence>
<dbReference type="PANTHER" id="PTHR39169:SF1">
    <property type="entry name" value="MONOOXYGENASE YDHR-RELATED"/>
    <property type="match status" value="1"/>
</dbReference>
<dbReference type="NCBIfam" id="NF008333">
    <property type="entry name" value="PRK11118.1"/>
    <property type="match status" value="1"/>
</dbReference>
<organism evidence="1 2">
    <name type="scientific">Ottowia thiooxydans</name>
    <dbReference type="NCBI Taxonomy" id="219182"/>
    <lineage>
        <taxon>Bacteria</taxon>
        <taxon>Pseudomonadati</taxon>
        <taxon>Pseudomonadota</taxon>
        <taxon>Betaproteobacteria</taxon>
        <taxon>Burkholderiales</taxon>
        <taxon>Comamonadaceae</taxon>
        <taxon>Ottowia</taxon>
    </lineage>
</organism>
<dbReference type="Pfam" id="PF08803">
    <property type="entry name" value="ydhR"/>
    <property type="match status" value="1"/>
</dbReference>
<dbReference type="Proteomes" id="UP001549320">
    <property type="component" value="Unassembled WGS sequence"/>
</dbReference>
<evidence type="ECO:0000313" key="2">
    <source>
        <dbReference type="Proteomes" id="UP001549320"/>
    </source>
</evidence>
<dbReference type="SUPFAM" id="SSF54909">
    <property type="entry name" value="Dimeric alpha+beta barrel"/>
    <property type="match status" value="1"/>
</dbReference>
<keyword evidence="2" id="KW-1185">Reference proteome</keyword>
<dbReference type="RefSeq" id="WP_354443632.1">
    <property type="nucleotide sequence ID" value="NZ_JBEPSH010000004.1"/>
</dbReference>
<reference evidence="1 2" key="1">
    <citation type="submission" date="2024-06" db="EMBL/GenBank/DDBJ databases">
        <title>Sorghum-associated microbial communities from plants grown in Nebraska, USA.</title>
        <authorList>
            <person name="Schachtman D."/>
        </authorList>
    </citation>
    <scope>NUCLEOTIDE SEQUENCE [LARGE SCALE GENOMIC DNA]</scope>
    <source>
        <strain evidence="1 2">2709</strain>
    </source>
</reference>
<evidence type="ECO:0008006" key="3">
    <source>
        <dbReference type="Google" id="ProtNLM"/>
    </source>
</evidence>
<evidence type="ECO:0000313" key="1">
    <source>
        <dbReference type="EMBL" id="MET4577346.1"/>
    </source>
</evidence>
<dbReference type="InterPro" id="IPR011008">
    <property type="entry name" value="Dimeric_a/b-barrel"/>
</dbReference>